<evidence type="ECO:0000259" key="6">
    <source>
        <dbReference type="PROSITE" id="PS51898"/>
    </source>
</evidence>
<evidence type="ECO:0000256" key="2">
    <source>
        <dbReference type="ARBA" id="ARBA00022908"/>
    </source>
</evidence>
<dbReference type="GO" id="GO:0003677">
    <property type="term" value="F:DNA binding"/>
    <property type="evidence" value="ECO:0007669"/>
    <property type="project" value="UniProtKB-KW"/>
</dbReference>
<dbReference type="PANTHER" id="PTHR30349">
    <property type="entry name" value="PHAGE INTEGRASE-RELATED"/>
    <property type="match status" value="1"/>
</dbReference>
<dbReference type="AlphaFoldDB" id="A0A7X1TI73"/>
<dbReference type="Pfam" id="PF00589">
    <property type="entry name" value="Phage_integrase"/>
    <property type="match status" value="1"/>
</dbReference>
<evidence type="ECO:0000256" key="3">
    <source>
        <dbReference type="ARBA" id="ARBA00023125"/>
    </source>
</evidence>
<evidence type="ECO:0000256" key="4">
    <source>
        <dbReference type="ARBA" id="ARBA00023172"/>
    </source>
</evidence>
<dbReference type="Gene3D" id="1.10.443.10">
    <property type="entry name" value="Intergrase catalytic core"/>
    <property type="match status" value="1"/>
</dbReference>
<comment type="similarity">
    <text evidence="1">Belongs to the 'phage' integrase family.</text>
</comment>
<keyword evidence="8" id="KW-1185">Reference proteome</keyword>
<evidence type="ECO:0000256" key="5">
    <source>
        <dbReference type="SAM" id="MobiDB-lite"/>
    </source>
</evidence>
<dbReference type="CDD" id="cd00796">
    <property type="entry name" value="INT_Rci_Hp1_C"/>
    <property type="match status" value="1"/>
</dbReference>
<organism evidence="7 8">
    <name type="scientific">Paraburkholderia franconis</name>
    <dbReference type="NCBI Taxonomy" id="2654983"/>
    <lineage>
        <taxon>Bacteria</taxon>
        <taxon>Pseudomonadati</taxon>
        <taxon>Pseudomonadota</taxon>
        <taxon>Betaproteobacteria</taxon>
        <taxon>Burkholderiales</taxon>
        <taxon>Burkholderiaceae</taxon>
        <taxon>Paraburkholderia</taxon>
    </lineage>
</organism>
<dbReference type="SUPFAM" id="SSF56349">
    <property type="entry name" value="DNA breaking-rejoining enzymes"/>
    <property type="match status" value="1"/>
</dbReference>
<keyword evidence="4" id="KW-0233">DNA recombination</keyword>
<name>A0A7X1TI73_9BURK</name>
<keyword evidence="2" id="KW-0229">DNA integration</keyword>
<dbReference type="InterPro" id="IPR002104">
    <property type="entry name" value="Integrase_catalytic"/>
</dbReference>
<accession>A0A7X1TI73</accession>
<dbReference type="Proteomes" id="UP000484381">
    <property type="component" value="Unassembled WGS sequence"/>
</dbReference>
<feature type="domain" description="Tyr recombinase" evidence="6">
    <location>
        <begin position="227"/>
        <end position="396"/>
    </location>
</feature>
<evidence type="ECO:0000313" key="8">
    <source>
        <dbReference type="Proteomes" id="UP000484381"/>
    </source>
</evidence>
<dbReference type="PROSITE" id="PS51898">
    <property type="entry name" value="TYR_RECOMBINASE"/>
    <property type="match status" value="1"/>
</dbReference>
<dbReference type="GO" id="GO:0006310">
    <property type="term" value="P:DNA recombination"/>
    <property type="evidence" value="ECO:0007669"/>
    <property type="project" value="UniProtKB-KW"/>
</dbReference>
<dbReference type="RefSeq" id="WP_152762733.1">
    <property type="nucleotide sequence ID" value="NZ_WHNP01000026.1"/>
</dbReference>
<protein>
    <submittedName>
        <fullName evidence="7">Tyrosine-type recombinase/integrase</fullName>
    </submittedName>
</protein>
<dbReference type="EMBL" id="WHNP01000026">
    <property type="protein sequence ID" value="MPW20096.1"/>
    <property type="molecule type" value="Genomic_DNA"/>
</dbReference>
<feature type="region of interest" description="Disordered" evidence="5">
    <location>
        <begin position="433"/>
        <end position="455"/>
    </location>
</feature>
<dbReference type="PANTHER" id="PTHR30349:SF41">
    <property type="entry name" value="INTEGRASE_RECOMBINASE PROTEIN MJ0367-RELATED"/>
    <property type="match status" value="1"/>
</dbReference>
<evidence type="ECO:0000313" key="7">
    <source>
        <dbReference type="EMBL" id="MPW20096.1"/>
    </source>
</evidence>
<dbReference type="GO" id="GO:0015074">
    <property type="term" value="P:DNA integration"/>
    <property type="evidence" value="ECO:0007669"/>
    <property type="project" value="UniProtKB-KW"/>
</dbReference>
<proteinExistence type="inferred from homology"/>
<evidence type="ECO:0000256" key="1">
    <source>
        <dbReference type="ARBA" id="ARBA00008857"/>
    </source>
</evidence>
<reference evidence="7 8" key="1">
    <citation type="submission" date="2019-10" db="EMBL/GenBank/DDBJ databases">
        <title>Paraburkholderia sp. isolated from nodules of Mimosa pudica from Brazilian Atlantic Forest soils.</title>
        <authorList>
            <person name="Paulitsch F."/>
            <person name="Hungria M."/>
            <person name="Dall'Agnol R."/>
        </authorList>
    </citation>
    <scope>NUCLEOTIDE SEQUENCE [LARGE SCALE GENOMIC DNA]</scope>
    <source>
        <strain evidence="7 8">CNPSo 3157</strain>
    </source>
</reference>
<dbReference type="InterPro" id="IPR011010">
    <property type="entry name" value="DNA_brk_join_enz"/>
</dbReference>
<dbReference type="Gene3D" id="1.10.150.130">
    <property type="match status" value="1"/>
</dbReference>
<dbReference type="InterPro" id="IPR050090">
    <property type="entry name" value="Tyrosine_recombinase_XerCD"/>
</dbReference>
<gene>
    <name evidence="7" type="ORF">GCT13_25200</name>
</gene>
<comment type="caution">
    <text evidence="7">The sequence shown here is derived from an EMBL/GenBank/DDBJ whole genome shotgun (WGS) entry which is preliminary data.</text>
</comment>
<sequence length="518" mass="57568">MASIYPEGAGWAVRNRSRNDTFYQAGFATRAKAQAWLNKREKAIEQRGRPFGLGPEKTTLAQALADYLPLRVPYLKSGDQLCRRINRFIRYGRLPTYQTIPVARRTHETRDSCDRKTVYFELERVPYTPVRVIPQGLGAHRAAQARQGDTSERVRERLACTKVADITRHHIQPLIHALQQEGKAAQTIAHEQAVLREFFNFVKRQWNWVTPAENPAAQLEMPDIDNARDRVLTPDEQERLEAALRECRNPYVAPFIGLLLETAMRQSELLVTAQWRDVDWSRRVLRLWDAKSGGRDVPLTQGALDILNALPRGAAEDRVFPMTLSALNAAWYRAIERAGLENLHKHDLKHCAVTRFAGLLQGDIFLLKVFSGHKTLSQLVRYVNPKVEDALQAVDAAQAARKAPLHARGPTKHPSAGDVLSALDAAAALDVSEASSSTRQTPDALAAAGPVSDKMPTHEGTEWLPVTAAGASEQATLAPVADALPPITYRDIVHAGRTSRRAGNVGLRLRRCTGFRAG</sequence>
<dbReference type="InterPro" id="IPR010998">
    <property type="entry name" value="Integrase_recombinase_N"/>
</dbReference>
<keyword evidence="3" id="KW-0238">DNA-binding</keyword>
<dbReference type="InterPro" id="IPR013762">
    <property type="entry name" value="Integrase-like_cat_sf"/>
</dbReference>